<dbReference type="OrthoDB" id="2505635at2759"/>
<dbReference type="PANTHER" id="PTHR46481:SF10">
    <property type="entry name" value="ZINC FINGER BED DOMAIN-CONTAINING PROTEIN 39"/>
    <property type="match status" value="1"/>
</dbReference>
<comment type="subcellular location">
    <subcellularLocation>
        <location evidence="1">Nucleus</location>
    </subcellularLocation>
</comment>
<evidence type="ECO:0000256" key="3">
    <source>
        <dbReference type="ARBA" id="ARBA00022771"/>
    </source>
</evidence>
<reference evidence="6" key="1">
    <citation type="submission" date="2021-03" db="EMBL/GenBank/DDBJ databases">
        <title>Draft genome sequence of rust myrtle Austropuccinia psidii MF-1, a brazilian biotype.</title>
        <authorList>
            <person name="Quecine M.C."/>
            <person name="Pachon D.M.R."/>
            <person name="Bonatelli M.L."/>
            <person name="Correr F.H."/>
            <person name="Franceschini L.M."/>
            <person name="Leite T.F."/>
            <person name="Margarido G.R.A."/>
            <person name="Almeida C.A."/>
            <person name="Ferrarezi J.A."/>
            <person name="Labate C.A."/>
        </authorList>
    </citation>
    <scope>NUCLEOTIDE SEQUENCE</scope>
    <source>
        <strain evidence="6">MF-1</strain>
    </source>
</reference>
<proteinExistence type="predicted"/>
<keyword evidence="4" id="KW-0862">Zinc</keyword>
<evidence type="ECO:0008006" key="8">
    <source>
        <dbReference type="Google" id="ProtNLM"/>
    </source>
</evidence>
<dbReference type="Proteomes" id="UP000765509">
    <property type="component" value="Unassembled WGS sequence"/>
</dbReference>
<keyword evidence="5" id="KW-0539">Nucleus</keyword>
<organism evidence="6 7">
    <name type="scientific">Austropuccinia psidii MF-1</name>
    <dbReference type="NCBI Taxonomy" id="1389203"/>
    <lineage>
        <taxon>Eukaryota</taxon>
        <taxon>Fungi</taxon>
        <taxon>Dikarya</taxon>
        <taxon>Basidiomycota</taxon>
        <taxon>Pucciniomycotina</taxon>
        <taxon>Pucciniomycetes</taxon>
        <taxon>Pucciniales</taxon>
        <taxon>Sphaerophragmiaceae</taxon>
        <taxon>Austropuccinia</taxon>
    </lineage>
</organism>
<sequence>MAQEIGKKNPVFDPNQQAIGCMAHTIHLTACDGLNALGSQPDSISEEPTEVAGPMSIANLVDPPDGLNLNYNSIVSCIAQLASYINRSPQQQEKFLKTVQLVYDESKPTHVTTLLSHVVTRWNSTFEMLTRAFALKDAYHHFCTTLNLKINHALPLYILLIKHIQQACEQYNVVQIEPATIAMTTKLSKYLKMHLQKTPVICATILDPQFKIQFFTLHESTLEKLGTCAKASQGRFEGEARKNFIDQATIPRRKNSENVMPGLFDEMYCKV</sequence>
<keyword evidence="2" id="KW-0479">Metal-binding</keyword>
<dbReference type="PANTHER" id="PTHR46481">
    <property type="entry name" value="ZINC FINGER BED DOMAIN-CONTAINING PROTEIN 4"/>
    <property type="match status" value="1"/>
</dbReference>
<dbReference type="AlphaFoldDB" id="A0A9Q3JWW3"/>
<dbReference type="EMBL" id="AVOT02085660">
    <property type="protein sequence ID" value="MBW0570117.1"/>
    <property type="molecule type" value="Genomic_DNA"/>
</dbReference>
<dbReference type="GO" id="GO:0008270">
    <property type="term" value="F:zinc ion binding"/>
    <property type="evidence" value="ECO:0007669"/>
    <property type="project" value="UniProtKB-KW"/>
</dbReference>
<evidence type="ECO:0000313" key="6">
    <source>
        <dbReference type="EMBL" id="MBW0570117.1"/>
    </source>
</evidence>
<comment type="caution">
    <text evidence="6">The sequence shown here is derived from an EMBL/GenBank/DDBJ whole genome shotgun (WGS) entry which is preliminary data.</text>
</comment>
<evidence type="ECO:0000256" key="1">
    <source>
        <dbReference type="ARBA" id="ARBA00004123"/>
    </source>
</evidence>
<evidence type="ECO:0000256" key="4">
    <source>
        <dbReference type="ARBA" id="ARBA00022833"/>
    </source>
</evidence>
<evidence type="ECO:0000256" key="2">
    <source>
        <dbReference type="ARBA" id="ARBA00022723"/>
    </source>
</evidence>
<dbReference type="InterPro" id="IPR012337">
    <property type="entry name" value="RNaseH-like_sf"/>
</dbReference>
<protein>
    <recommendedName>
        <fullName evidence="8">hAT-like transposase RNase-H fold domain-containing protein</fullName>
    </recommendedName>
</protein>
<keyword evidence="3" id="KW-0863">Zinc-finger</keyword>
<accession>A0A9Q3JWW3</accession>
<dbReference type="SUPFAM" id="SSF53098">
    <property type="entry name" value="Ribonuclease H-like"/>
    <property type="match status" value="1"/>
</dbReference>
<dbReference type="InterPro" id="IPR052035">
    <property type="entry name" value="ZnF_BED_domain_contain"/>
</dbReference>
<gene>
    <name evidence="6" type="ORF">O181_109832</name>
</gene>
<evidence type="ECO:0000313" key="7">
    <source>
        <dbReference type="Proteomes" id="UP000765509"/>
    </source>
</evidence>
<keyword evidence="7" id="KW-1185">Reference proteome</keyword>
<dbReference type="GO" id="GO:0005634">
    <property type="term" value="C:nucleus"/>
    <property type="evidence" value="ECO:0007669"/>
    <property type="project" value="UniProtKB-SubCell"/>
</dbReference>
<name>A0A9Q3JWW3_9BASI</name>
<evidence type="ECO:0000256" key="5">
    <source>
        <dbReference type="ARBA" id="ARBA00023242"/>
    </source>
</evidence>